<evidence type="ECO:0000256" key="1">
    <source>
        <dbReference type="ARBA" id="ARBA00004127"/>
    </source>
</evidence>
<sequence>MTGVAADSLAGERTALAWRRTALGLLGGSVAAGRLLAETWGPAGWSVAAGGTLLAVLVLVASHERRSAARHGSDGRSTPGGRLVTACAAGLVAVGAAAAAIVLTWRH</sequence>
<evidence type="ECO:0000256" key="2">
    <source>
        <dbReference type="ARBA" id="ARBA00022692"/>
    </source>
</evidence>
<dbReference type="Pfam" id="PF02656">
    <property type="entry name" value="DUF202"/>
    <property type="match status" value="1"/>
</dbReference>
<evidence type="ECO:0000256" key="4">
    <source>
        <dbReference type="ARBA" id="ARBA00023136"/>
    </source>
</evidence>
<dbReference type="RefSeq" id="WP_135971940.1">
    <property type="nucleotide sequence ID" value="NZ_CP039291.1"/>
</dbReference>
<accession>A0A4P7SMV7</accession>
<keyword evidence="2 5" id="KW-0812">Transmembrane</keyword>
<proteinExistence type="predicted"/>
<dbReference type="EMBL" id="CP039291">
    <property type="protein sequence ID" value="QCB94204.1"/>
    <property type="molecule type" value="Genomic_DNA"/>
</dbReference>
<keyword evidence="4 5" id="KW-0472">Membrane</keyword>
<feature type="transmembrane region" description="Helical" evidence="5">
    <location>
        <begin position="43"/>
        <end position="62"/>
    </location>
</feature>
<dbReference type="InterPro" id="IPR003807">
    <property type="entry name" value="DUF202"/>
</dbReference>
<dbReference type="GO" id="GO:0012505">
    <property type="term" value="C:endomembrane system"/>
    <property type="evidence" value="ECO:0007669"/>
    <property type="project" value="UniProtKB-SubCell"/>
</dbReference>
<feature type="transmembrane region" description="Helical" evidence="5">
    <location>
        <begin position="83"/>
        <end position="105"/>
    </location>
</feature>
<keyword evidence="8" id="KW-1185">Reference proteome</keyword>
<dbReference type="Proteomes" id="UP000296469">
    <property type="component" value="Chromosome"/>
</dbReference>
<dbReference type="AlphaFoldDB" id="A0A4P7SMV7"/>
<dbReference type="KEGG" id="celz:E5225_12165"/>
<evidence type="ECO:0000313" key="7">
    <source>
        <dbReference type="EMBL" id="QCB94204.1"/>
    </source>
</evidence>
<evidence type="ECO:0000256" key="3">
    <source>
        <dbReference type="ARBA" id="ARBA00022989"/>
    </source>
</evidence>
<evidence type="ECO:0000259" key="6">
    <source>
        <dbReference type="Pfam" id="PF02656"/>
    </source>
</evidence>
<organism evidence="7 8">
    <name type="scientific">Cellulomonas shaoxiangyii</name>
    <dbReference type="NCBI Taxonomy" id="2566013"/>
    <lineage>
        <taxon>Bacteria</taxon>
        <taxon>Bacillati</taxon>
        <taxon>Actinomycetota</taxon>
        <taxon>Actinomycetes</taxon>
        <taxon>Micrococcales</taxon>
        <taxon>Cellulomonadaceae</taxon>
        <taxon>Cellulomonas</taxon>
    </lineage>
</organism>
<gene>
    <name evidence="7" type="ORF">E5225_12165</name>
</gene>
<keyword evidence="3 5" id="KW-1133">Transmembrane helix</keyword>
<evidence type="ECO:0000256" key="5">
    <source>
        <dbReference type="SAM" id="Phobius"/>
    </source>
</evidence>
<evidence type="ECO:0000313" key="8">
    <source>
        <dbReference type="Proteomes" id="UP000296469"/>
    </source>
</evidence>
<name>A0A4P7SMV7_9CELL</name>
<reference evidence="7 8" key="1">
    <citation type="submission" date="2019-04" db="EMBL/GenBank/DDBJ databases">
        <title>Isolation and identification of Cellulomonas shaoxiangyii sp. Nov. isolated from feces of the Tibetan antelopes (Pantholops hodgsonii) in the Qinghai-Tibet plateau of China.</title>
        <authorList>
            <person name="Tian Z."/>
        </authorList>
    </citation>
    <scope>NUCLEOTIDE SEQUENCE [LARGE SCALE GENOMIC DNA]</scope>
    <source>
        <strain evidence="7 8">Z28</strain>
    </source>
</reference>
<feature type="domain" description="DUF202" evidence="6">
    <location>
        <begin position="7"/>
        <end position="63"/>
    </location>
</feature>
<protein>
    <submittedName>
        <fullName evidence="7">DUF202 domain-containing protein</fullName>
    </submittedName>
</protein>
<comment type="subcellular location">
    <subcellularLocation>
        <location evidence="1">Endomembrane system</location>
        <topology evidence="1">Multi-pass membrane protein</topology>
    </subcellularLocation>
</comment>